<gene>
    <name evidence="2" type="ORF">GCM10011312_23570</name>
</gene>
<reference evidence="2" key="1">
    <citation type="journal article" date="2014" name="Int. J. Syst. Evol. Microbiol.">
        <title>Complete genome sequence of Corynebacterium casei LMG S-19264T (=DSM 44701T), isolated from a smear-ripened cheese.</title>
        <authorList>
            <consortium name="US DOE Joint Genome Institute (JGI-PGF)"/>
            <person name="Walter F."/>
            <person name="Albersmeier A."/>
            <person name="Kalinowski J."/>
            <person name="Ruckert C."/>
        </authorList>
    </citation>
    <scope>NUCLEOTIDE SEQUENCE</scope>
    <source>
        <strain evidence="2">CGMCC 1.12924</strain>
    </source>
</reference>
<dbReference type="AlphaFoldDB" id="A0A8J2VBX0"/>
<accession>A0A8J2VBX0</accession>
<sequence>MKTFVITLSLFVAAVVLSSCSNNASLQKYYVDKQNDDAFISLDLPSSLILTEDNTLTEEQLETVKSIRKVNMLALELNETNKAVYESEKERVHTILSDEAYQTLIKYGSNNQGATLKFSGDDDAIDELIIFASDEEKGFALFRVIGDDMNPSRIMQLMDSVNTNNFDFSFMKDFGSALN</sequence>
<proteinExistence type="predicted"/>
<feature type="chain" id="PRO_5035210247" description="DUF4252 domain-containing protein" evidence="1">
    <location>
        <begin position="25"/>
        <end position="179"/>
    </location>
</feature>
<dbReference type="InterPro" id="IPR025348">
    <property type="entry name" value="DUF4252"/>
</dbReference>
<comment type="caution">
    <text evidence="2">The sequence shown here is derived from an EMBL/GenBank/DDBJ whole genome shotgun (WGS) entry which is preliminary data.</text>
</comment>
<dbReference type="PROSITE" id="PS51257">
    <property type="entry name" value="PROKAR_LIPOPROTEIN"/>
    <property type="match status" value="1"/>
</dbReference>
<dbReference type="Pfam" id="PF14060">
    <property type="entry name" value="DUF4252"/>
    <property type="match status" value="1"/>
</dbReference>
<protein>
    <recommendedName>
        <fullName evidence="4">DUF4252 domain-containing protein</fullName>
    </recommendedName>
</protein>
<dbReference type="RefSeq" id="WP_188442779.1">
    <property type="nucleotide sequence ID" value="NZ_BMGK01000010.1"/>
</dbReference>
<name>A0A8J2VBX0_9FLAO</name>
<dbReference type="EMBL" id="BMGK01000010">
    <property type="protein sequence ID" value="GGD99346.1"/>
    <property type="molecule type" value="Genomic_DNA"/>
</dbReference>
<dbReference type="Proteomes" id="UP000652231">
    <property type="component" value="Unassembled WGS sequence"/>
</dbReference>
<evidence type="ECO:0000313" key="3">
    <source>
        <dbReference type="Proteomes" id="UP000652231"/>
    </source>
</evidence>
<evidence type="ECO:0000313" key="2">
    <source>
        <dbReference type="EMBL" id="GGD99346.1"/>
    </source>
</evidence>
<keyword evidence="1" id="KW-0732">Signal</keyword>
<reference evidence="2" key="2">
    <citation type="submission" date="2020-09" db="EMBL/GenBank/DDBJ databases">
        <authorList>
            <person name="Sun Q."/>
            <person name="Zhou Y."/>
        </authorList>
    </citation>
    <scope>NUCLEOTIDE SEQUENCE</scope>
    <source>
        <strain evidence="2">CGMCC 1.12924</strain>
    </source>
</reference>
<evidence type="ECO:0000256" key="1">
    <source>
        <dbReference type="SAM" id="SignalP"/>
    </source>
</evidence>
<evidence type="ECO:0008006" key="4">
    <source>
        <dbReference type="Google" id="ProtNLM"/>
    </source>
</evidence>
<feature type="signal peptide" evidence="1">
    <location>
        <begin position="1"/>
        <end position="24"/>
    </location>
</feature>
<keyword evidence="3" id="KW-1185">Reference proteome</keyword>
<organism evidence="2 3">
    <name type="scientific">Planktosalinus lacus</name>
    <dbReference type="NCBI Taxonomy" id="1526573"/>
    <lineage>
        <taxon>Bacteria</taxon>
        <taxon>Pseudomonadati</taxon>
        <taxon>Bacteroidota</taxon>
        <taxon>Flavobacteriia</taxon>
        <taxon>Flavobacteriales</taxon>
        <taxon>Flavobacteriaceae</taxon>
        <taxon>Planktosalinus</taxon>
    </lineage>
</organism>